<dbReference type="EMBL" id="CYXX01000004">
    <property type="protein sequence ID" value="CUM86219.1"/>
    <property type="molecule type" value="Genomic_DNA"/>
</dbReference>
<feature type="coiled-coil region" evidence="2">
    <location>
        <begin position="364"/>
        <end position="391"/>
    </location>
</feature>
<dbReference type="GO" id="GO:0003677">
    <property type="term" value="F:DNA binding"/>
    <property type="evidence" value="ECO:0007669"/>
    <property type="project" value="InterPro"/>
</dbReference>
<protein>
    <submittedName>
        <fullName evidence="3">Plasmid recombination enzyme</fullName>
    </submittedName>
</protein>
<evidence type="ECO:0000256" key="2">
    <source>
        <dbReference type="SAM" id="Coils"/>
    </source>
</evidence>
<evidence type="ECO:0000256" key="1">
    <source>
        <dbReference type="ARBA" id="ARBA00010657"/>
    </source>
</evidence>
<dbReference type="InterPro" id="IPR001668">
    <property type="entry name" value="Mob_Pre"/>
</dbReference>
<dbReference type="Gene3D" id="3.30.930.30">
    <property type="match status" value="1"/>
</dbReference>
<comment type="similarity">
    <text evidence="1">Belongs to the plasmid mobilization pre family.</text>
</comment>
<dbReference type="Pfam" id="PF01076">
    <property type="entry name" value="Mob_Pre"/>
    <property type="match status" value="1"/>
</dbReference>
<dbReference type="Proteomes" id="UP000095453">
    <property type="component" value="Unassembled WGS sequence"/>
</dbReference>
<dbReference type="AlphaFoldDB" id="A0A173S907"/>
<name>A0A173S907_9FIRM</name>
<accession>A0A173S907</accession>
<sequence length="437" mass="50815">MKRTISFMTGKGSVNHNSRKFHAKNTDPERSCLNVEYCNENIKDVYHELFDEALARYNEKQTRSDRRIDDYYGKICSGKQEKPFHEIILQIGDKDNMGAKTENGQLAVKVLDKYMQDFQQRNPTLRVFSAYLHMDEATPHLHIDFVPYTTGSKRGLDTRVSLKQALSALGFKGGARRETELNQWVAYEKEQLAAVMLEHGIEWEKKGTHEKHLSVLDFEKKERAKEVAELETKKAELQEENATFQEINEDLHEQLLQVDDEIRSLQEDLQESRQEAEKAQKQADKYQKRMNELAPMVKNMEKLAADFSADPEQTFPEAAVMESAKSYREKKAKPLVKKIVQVMRSVYSAYLDISNKFTKLQAAYNRERSGNERLTNRLEEVLEENRELRIVVEDFGRIKAVVGSEQVNAVIDRVKQQEQIEAEQKRAARRKHNREAR</sequence>
<evidence type="ECO:0000313" key="4">
    <source>
        <dbReference type="Proteomes" id="UP000095453"/>
    </source>
</evidence>
<proteinExistence type="inferred from homology"/>
<dbReference type="CDD" id="cd17242">
    <property type="entry name" value="MobM_relaxase"/>
    <property type="match status" value="1"/>
</dbReference>
<feature type="coiled-coil region" evidence="2">
    <location>
        <begin position="216"/>
        <end position="289"/>
    </location>
</feature>
<organism evidence="3 4">
    <name type="scientific">Roseburia inulinivorans</name>
    <dbReference type="NCBI Taxonomy" id="360807"/>
    <lineage>
        <taxon>Bacteria</taxon>
        <taxon>Bacillati</taxon>
        <taxon>Bacillota</taxon>
        <taxon>Clostridia</taxon>
        <taxon>Lachnospirales</taxon>
        <taxon>Lachnospiraceae</taxon>
        <taxon>Roseburia</taxon>
    </lineage>
</organism>
<keyword evidence="2" id="KW-0175">Coiled coil</keyword>
<gene>
    <name evidence="3" type="ORF">ERS852444_00837</name>
</gene>
<evidence type="ECO:0000313" key="3">
    <source>
        <dbReference type="EMBL" id="CUM86219.1"/>
    </source>
</evidence>
<reference evidence="3 4" key="1">
    <citation type="submission" date="2015-09" db="EMBL/GenBank/DDBJ databases">
        <authorList>
            <consortium name="Pathogen Informatics"/>
        </authorList>
    </citation>
    <scope>NUCLEOTIDE SEQUENCE [LARGE SCALE GENOMIC DNA]</scope>
    <source>
        <strain evidence="3 4">2789STDY5608887</strain>
    </source>
</reference>
<dbReference type="GO" id="GO:0006310">
    <property type="term" value="P:DNA recombination"/>
    <property type="evidence" value="ECO:0007669"/>
    <property type="project" value="InterPro"/>
</dbReference>